<evidence type="ECO:0000313" key="4">
    <source>
        <dbReference type="EMBL" id="SDM78237.1"/>
    </source>
</evidence>
<proteinExistence type="predicted"/>
<feature type="compositionally biased region" description="Polar residues" evidence="1">
    <location>
        <begin position="135"/>
        <end position="149"/>
    </location>
</feature>
<reference evidence="4 5" key="1">
    <citation type="submission" date="2016-10" db="EMBL/GenBank/DDBJ databases">
        <authorList>
            <person name="de Groot N.N."/>
        </authorList>
    </citation>
    <scope>NUCLEOTIDE SEQUENCE [LARGE SCALE GENOMIC DNA]</scope>
    <source>
        <strain evidence="5">EB21,IBRC-M 10013,KCTC 4048</strain>
    </source>
</reference>
<evidence type="ECO:0000259" key="3">
    <source>
        <dbReference type="Pfam" id="PF13559"/>
    </source>
</evidence>
<keyword evidence="5" id="KW-1185">Reference proteome</keyword>
<dbReference type="AlphaFoldDB" id="A0A1G9W1Z8"/>
<sequence length="325" mass="34261">MNRRTIGVAIIAVCCVVAIVFAAGTLSQTTSAGQDANQPAPEQDESIAATDSPMDANVEGGEKRQKPPVKVERCEQSIPPTLLLGLIGILVGVTAFMYRKYDRMVALSAFFVVGVLVATTVPFLVACPDEPVPKEQQNGSPDVISNQTASGGGGDGSGGGEQGETRQQLPDALLLLLGVVGVAVVVVAGVWMVRSGDDDAESELAEAVDPADEEDPPEPPDVAAVAAAAGRAADRIEEQSAVDNEIYRAWVEMTGHLPVEHPETSTPREFERAAVAAGFETGAVGELTDLFESVRYGSESATAEREERAVEALRRLEDQFESENE</sequence>
<gene>
    <name evidence="4" type="ORF">SAMN05192554_107102</name>
</gene>
<dbReference type="Pfam" id="PF13559">
    <property type="entry name" value="DUF4129"/>
    <property type="match status" value="1"/>
</dbReference>
<evidence type="ECO:0000256" key="1">
    <source>
        <dbReference type="SAM" id="MobiDB-lite"/>
    </source>
</evidence>
<feature type="region of interest" description="Disordered" evidence="1">
    <location>
        <begin position="52"/>
        <end position="72"/>
    </location>
</feature>
<dbReference type="Proteomes" id="UP000199370">
    <property type="component" value="Unassembled WGS sequence"/>
</dbReference>
<dbReference type="InterPro" id="IPR025403">
    <property type="entry name" value="TgpA-like_C"/>
</dbReference>
<name>A0A1G9W1Z8_9EURY</name>
<dbReference type="STRING" id="996166.SAMN05192554_107102"/>
<feature type="region of interest" description="Disordered" evidence="1">
    <location>
        <begin position="198"/>
        <end position="220"/>
    </location>
</feature>
<keyword evidence="2" id="KW-0472">Membrane</keyword>
<feature type="domain" description="Protein-glutamine gamma-glutamyltransferase-like C-terminal" evidence="3">
    <location>
        <begin position="247"/>
        <end position="314"/>
    </location>
</feature>
<evidence type="ECO:0000256" key="2">
    <source>
        <dbReference type="SAM" id="Phobius"/>
    </source>
</evidence>
<feature type="compositionally biased region" description="Basic and acidic residues" evidence="1">
    <location>
        <begin position="60"/>
        <end position="72"/>
    </location>
</feature>
<feature type="transmembrane region" description="Helical" evidence="2">
    <location>
        <begin position="172"/>
        <end position="193"/>
    </location>
</feature>
<feature type="compositionally biased region" description="Gly residues" evidence="1">
    <location>
        <begin position="150"/>
        <end position="162"/>
    </location>
</feature>
<evidence type="ECO:0000313" key="5">
    <source>
        <dbReference type="Proteomes" id="UP000199370"/>
    </source>
</evidence>
<feature type="transmembrane region" description="Helical" evidence="2">
    <location>
        <begin position="78"/>
        <end position="98"/>
    </location>
</feature>
<feature type="transmembrane region" description="Helical" evidence="2">
    <location>
        <begin position="105"/>
        <end position="125"/>
    </location>
</feature>
<keyword evidence="2" id="KW-1133">Transmembrane helix</keyword>
<feature type="compositionally biased region" description="Acidic residues" evidence="1">
    <location>
        <begin position="198"/>
        <end position="218"/>
    </location>
</feature>
<protein>
    <recommendedName>
        <fullName evidence="3">Protein-glutamine gamma-glutamyltransferase-like C-terminal domain-containing protein</fullName>
    </recommendedName>
</protein>
<organism evidence="4 5">
    <name type="scientific">Haloarchaeobius iranensis</name>
    <dbReference type="NCBI Taxonomy" id="996166"/>
    <lineage>
        <taxon>Archaea</taxon>
        <taxon>Methanobacteriati</taxon>
        <taxon>Methanobacteriota</taxon>
        <taxon>Stenosarchaea group</taxon>
        <taxon>Halobacteria</taxon>
        <taxon>Halobacteriales</taxon>
        <taxon>Halorubellaceae</taxon>
        <taxon>Haloarchaeobius</taxon>
    </lineage>
</organism>
<dbReference type="OrthoDB" id="206550at2157"/>
<feature type="region of interest" description="Disordered" evidence="1">
    <location>
        <begin position="132"/>
        <end position="165"/>
    </location>
</feature>
<accession>A0A1G9W1Z8</accession>
<keyword evidence="2" id="KW-0812">Transmembrane</keyword>
<dbReference type="RefSeq" id="WP_089732615.1">
    <property type="nucleotide sequence ID" value="NZ_FNIA01000007.1"/>
</dbReference>
<dbReference type="EMBL" id="FNIA01000007">
    <property type="protein sequence ID" value="SDM78237.1"/>
    <property type="molecule type" value="Genomic_DNA"/>
</dbReference>